<dbReference type="PANTHER" id="PTHR30514:SF1">
    <property type="entry name" value="HTH-TYPE TRANSCRIPTIONAL REGULATOR HEXR-RELATED"/>
    <property type="match status" value="1"/>
</dbReference>
<dbReference type="RefSeq" id="WP_004837177.1">
    <property type="nucleotide sequence ID" value="NZ_GG666297.1"/>
</dbReference>
<dbReference type="Pfam" id="PF01418">
    <property type="entry name" value="HTH_6"/>
    <property type="match status" value="1"/>
</dbReference>
<comment type="caution">
    <text evidence="2">The sequence shown here is derived from an EMBL/GenBank/DDBJ whole genome shotgun (WGS) entry which is preliminary data.</text>
</comment>
<organism evidence="2 3">
    <name type="scientific">Anaerococcus tetradius ATCC 35098</name>
    <dbReference type="NCBI Taxonomy" id="525255"/>
    <lineage>
        <taxon>Bacteria</taxon>
        <taxon>Bacillati</taxon>
        <taxon>Bacillota</taxon>
        <taxon>Tissierellia</taxon>
        <taxon>Tissierellales</taxon>
        <taxon>Peptoniphilaceae</taxon>
        <taxon>Anaerococcus</taxon>
    </lineage>
</organism>
<dbReference type="SUPFAM" id="SSF46689">
    <property type="entry name" value="Homeodomain-like"/>
    <property type="match status" value="1"/>
</dbReference>
<dbReference type="HOGENOM" id="CLU_1105351_0_0_9"/>
<dbReference type="eggNOG" id="COG1737">
    <property type="taxonomic scope" value="Bacteria"/>
</dbReference>
<feature type="domain" description="HTH rpiR-type" evidence="1">
    <location>
        <begin position="22"/>
        <end position="97"/>
    </location>
</feature>
<reference evidence="2 3" key="1">
    <citation type="submission" date="2009-01" db="EMBL/GenBank/DDBJ databases">
        <authorList>
            <person name="Qin X."/>
            <person name="Bachman B."/>
            <person name="Battles P."/>
            <person name="Bell A."/>
            <person name="Bess C."/>
            <person name="Bickham C."/>
            <person name="Chaboub L."/>
            <person name="Chen D."/>
            <person name="Coyle M."/>
            <person name="Deiros D.R."/>
            <person name="Dinh H."/>
            <person name="Forbes L."/>
            <person name="Fowler G."/>
            <person name="Francisco L."/>
            <person name="Fu Q."/>
            <person name="Gubbala S."/>
            <person name="Hale W."/>
            <person name="Han Y."/>
            <person name="Hemphill L."/>
            <person name="Highlander S.K."/>
            <person name="Hirani K."/>
            <person name="Hogues M."/>
            <person name="Jackson L."/>
            <person name="Jakkamsetti A."/>
            <person name="Javaid M."/>
            <person name="Jiang H."/>
            <person name="Korchina V."/>
            <person name="Kovar C."/>
            <person name="Lara F."/>
            <person name="Lee S."/>
            <person name="Mata R."/>
            <person name="Mathew T."/>
            <person name="Moen C."/>
            <person name="Morales K."/>
            <person name="Munidasa M."/>
            <person name="Nazareth L."/>
            <person name="Ngo R."/>
            <person name="Nguyen L."/>
            <person name="Okwuonu G."/>
            <person name="Ongeri F."/>
            <person name="Patil S."/>
            <person name="Petrosino J."/>
            <person name="Pham C."/>
            <person name="Pham P."/>
            <person name="Pu L.-L."/>
            <person name="Puazo M."/>
            <person name="Raj R."/>
            <person name="Reid J."/>
            <person name="Rouhana J."/>
            <person name="Saada N."/>
            <person name="Shang Y."/>
            <person name="Simmons D."/>
            <person name="Thornton R."/>
            <person name="Warren J."/>
            <person name="Weissenberger G."/>
            <person name="Zhang J."/>
            <person name="Zhang L."/>
            <person name="Zhou C."/>
            <person name="Zhu D."/>
            <person name="Muzny D."/>
            <person name="Worley K."/>
            <person name="Gibbs R."/>
        </authorList>
    </citation>
    <scope>NUCLEOTIDE SEQUENCE [LARGE SCALE GENOMIC DNA]</scope>
    <source>
        <strain evidence="2 3">ATCC 35098</strain>
    </source>
</reference>
<dbReference type="InterPro" id="IPR000281">
    <property type="entry name" value="HTH_RpiR"/>
</dbReference>
<dbReference type="Gene3D" id="1.10.10.10">
    <property type="entry name" value="Winged helix-like DNA-binding domain superfamily/Winged helix DNA-binding domain"/>
    <property type="match status" value="1"/>
</dbReference>
<dbReference type="GO" id="GO:0003677">
    <property type="term" value="F:DNA binding"/>
    <property type="evidence" value="ECO:0007669"/>
    <property type="project" value="InterPro"/>
</dbReference>
<sequence>MLSRDFLVEKFIYKFNNRGDTISLEKLIRDNEHKFTQTDYVIANEILQRGLAYSLTINEFAGICYTSRTSVLRFAKKLGFNGYNDLKYYILNEKIDIVTSTSSKKDLKLEQTYQKLETSKRAFIYGNGAYENIIKDSIKRFLFDVGILAESYAGAEEIVAFDKEMLEDSLVIIVDFSNDKRSEELMFQIASINCGKIIIGSEYRSMTKSDYNIFLKEENRKLRLISPYILELEKFFTGFIERHSHDINEFN</sequence>
<dbReference type="PANTHER" id="PTHR30514">
    <property type="entry name" value="GLUCOKINASE"/>
    <property type="match status" value="1"/>
</dbReference>
<dbReference type="GO" id="GO:0003700">
    <property type="term" value="F:DNA-binding transcription factor activity"/>
    <property type="evidence" value="ECO:0007669"/>
    <property type="project" value="InterPro"/>
</dbReference>
<evidence type="ECO:0000313" key="3">
    <source>
        <dbReference type="Proteomes" id="UP000003744"/>
    </source>
</evidence>
<name>C2CHV0_9FIRM</name>
<accession>C2CHV0</accession>
<dbReference type="AlphaFoldDB" id="C2CHV0"/>
<dbReference type="PROSITE" id="PS51071">
    <property type="entry name" value="HTH_RPIR"/>
    <property type="match status" value="1"/>
</dbReference>
<dbReference type="InterPro" id="IPR009057">
    <property type="entry name" value="Homeodomain-like_sf"/>
</dbReference>
<evidence type="ECO:0000313" key="2">
    <source>
        <dbReference type="EMBL" id="EEI82875.1"/>
    </source>
</evidence>
<dbReference type="InterPro" id="IPR047640">
    <property type="entry name" value="RpiR-like"/>
</dbReference>
<dbReference type="InterPro" id="IPR036388">
    <property type="entry name" value="WH-like_DNA-bd_sf"/>
</dbReference>
<evidence type="ECO:0000259" key="1">
    <source>
        <dbReference type="PROSITE" id="PS51071"/>
    </source>
</evidence>
<dbReference type="GO" id="GO:0097367">
    <property type="term" value="F:carbohydrate derivative binding"/>
    <property type="evidence" value="ECO:0007669"/>
    <property type="project" value="InterPro"/>
</dbReference>
<dbReference type="Proteomes" id="UP000003744">
    <property type="component" value="Unassembled WGS sequence"/>
</dbReference>
<proteinExistence type="predicted"/>
<protein>
    <submittedName>
        <fullName evidence="2">Transcriptional regulator, RpiR family</fullName>
    </submittedName>
</protein>
<dbReference type="EMBL" id="ACGC01000051">
    <property type="protein sequence ID" value="EEI82875.1"/>
    <property type="molecule type" value="Genomic_DNA"/>
</dbReference>
<gene>
    <name evidence="2" type="ORF">HMPREF0077_1060</name>
</gene>